<dbReference type="Gene3D" id="3.40.50.2300">
    <property type="match status" value="1"/>
</dbReference>
<dbReference type="SUPFAM" id="SSF52172">
    <property type="entry name" value="CheY-like"/>
    <property type="match status" value="1"/>
</dbReference>
<evidence type="ECO:0000259" key="12">
    <source>
        <dbReference type="PROSITE" id="PS50110"/>
    </source>
</evidence>
<dbReference type="PANTHER" id="PTHR42713:SF3">
    <property type="entry name" value="TRANSCRIPTIONAL REGULATORY PROTEIN HPTR"/>
    <property type="match status" value="1"/>
</dbReference>
<evidence type="ECO:0000256" key="4">
    <source>
        <dbReference type="ARBA" id="ARBA00022553"/>
    </source>
</evidence>
<dbReference type="AlphaFoldDB" id="A0A7V7QJT6"/>
<evidence type="ECO:0000313" key="14">
    <source>
        <dbReference type="Proteomes" id="UP000461768"/>
    </source>
</evidence>
<dbReference type="Pfam" id="PF12833">
    <property type="entry name" value="HTH_18"/>
    <property type="match status" value="1"/>
</dbReference>
<proteinExistence type="predicted"/>
<dbReference type="InterPro" id="IPR018060">
    <property type="entry name" value="HTH_AraC"/>
</dbReference>
<evidence type="ECO:0000256" key="10">
    <source>
        <dbReference type="PROSITE-ProRule" id="PRU00169"/>
    </source>
</evidence>
<feature type="domain" description="HTH araC/xylS-type" evidence="11">
    <location>
        <begin position="430"/>
        <end position="529"/>
    </location>
</feature>
<dbReference type="GO" id="GO:0043565">
    <property type="term" value="F:sequence-specific DNA binding"/>
    <property type="evidence" value="ECO:0007669"/>
    <property type="project" value="InterPro"/>
</dbReference>
<dbReference type="SMART" id="SM00342">
    <property type="entry name" value="HTH_ARAC"/>
    <property type="match status" value="1"/>
</dbReference>
<organism evidence="13 14">
    <name type="scientific">Candidatus Galacturonatibacter soehngenii</name>
    <dbReference type="NCBI Taxonomy" id="2307010"/>
    <lineage>
        <taxon>Bacteria</taxon>
        <taxon>Bacillati</taxon>
        <taxon>Bacillota</taxon>
        <taxon>Clostridia</taxon>
        <taxon>Lachnospirales</taxon>
        <taxon>Lachnospiraceae</taxon>
        <taxon>Candidatus Galacturonatibacter</taxon>
    </lineage>
</organism>
<evidence type="ECO:0000259" key="11">
    <source>
        <dbReference type="PROSITE" id="PS01124"/>
    </source>
</evidence>
<evidence type="ECO:0000256" key="5">
    <source>
        <dbReference type="ARBA" id="ARBA00023012"/>
    </source>
</evidence>
<keyword evidence="3" id="KW-0963">Cytoplasm</keyword>
<dbReference type="PROSITE" id="PS50110">
    <property type="entry name" value="RESPONSE_REGULATORY"/>
    <property type="match status" value="1"/>
</dbReference>
<comment type="subcellular location">
    <subcellularLocation>
        <location evidence="1">Cytoplasm</location>
    </subcellularLocation>
</comment>
<dbReference type="SMART" id="SM00448">
    <property type="entry name" value="REC"/>
    <property type="match status" value="1"/>
</dbReference>
<keyword evidence="14" id="KW-1185">Reference proteome</keyword>
<evidence type="ECO:0000256" key="9">
    <source>
        <dbReference type="ARBA" id="ARBA00024867"/>
    </source>
</evidence>
<keyword evidence="8" id="KW-0804">Transcription</keyword>
<dbReference type="PROSITE" id="PS01124">
    <property type="entry name" value="HTH_ARAC_FAMILY_2"/>
    <property type="match status" value="1"/>
</dbReference>
<dbReference type="GO" id="GO:0003700">
    <property type="term" value="F:DNA-binding transcription factor activity"/>
    <property type="evidence" value="ECO:0007669"/>
    <property type="project" value="InterPro"/>
</dbReference>
<dbReference type="OrthoDB" id="9794370at2"/>
<evidence type="ECO:0000256" key="3">
    <source>
        <dbReference type="ARBA" id="ARBA00022490"/>
    </source>
</evidence>
<evidence type="ECO:0000256" key="2">
    <source>
        <dbReference type="ARBA" id="ARBA00018672"/>
    </source>
</evidence>
<comment type="caution">
    <text evidence="13">The sequence shown here is derived from an EMBL/GenBank/DDBJ whole genome shotgun (WGS) entry which is preliminary data.</text>
</comment>
<dbReference type="InterPro" id="IPR051552">
    <property type="entry name" value="HptR"/>
</dbReference>
<accession>A0A7V7QJT6</accession>
<feature type="domain" description="Response regulatory" evidence="12">
    <location>
        <begin position="5"/>
        <end position="122"/>
    </location>
</feature>
<dbReference type="CDD" id="cd17536">
    <property type="entry name" value="REC_YesN-like"/>
    <property type="match status" value="1"/>
</dbReference>
<gene>
    <name evidence="13" type="ORF">F7O84_10210</name>
</gene>
<dbReference type="SUPFAM" id="SSF46689">
    <property type="entry name" value="Homeodomain-like"/>
    <property type="match status" value="2"/>
</dbReference>
<reference evidence="13 14" key="1">
    <citation type="submission" date="2019-09" db="EMBL/GenBank/DDBJ databases">
        <authorList>
            <person name="Valk L.C."/>
        </authorList>
    </citation>
    <scope>NUCLEOTIDE SEQUENCE [LARGE SCALE GENOMIC DNA]</scope>
    <source>
        <strain evidence="13">GalUA</strain>
    </source>
</reference>
<dbReference type="InterPro" id="IPR009057">
    <property type="entry name" value="Homeodomain-like_sf"/>
</dbReference>
<dbReference type="InterPro" id="IPR001789">
    <property type="entry name" value="Sig_transdc_resp-reg_receiver"/>
</dbReference>
<keyword evidence="5" id="KW-0902">Two-component regulatory system</keyword>
<keyword evidence="6" id="KW-0805">Transcription regulation</keyword>
<dbReference type="GO" id="GO:0000160">
    <property type="term" value="P:phosphorelay signal transduction system"/>
    <property type="evidence" value="ECO:0007669"/>
    <property type="project" value="UniProtKB-KW"/>
</dbReference>
<dbReference type="EMBL" id="WAGX01000005">
    <property type="protein sequence ID" value="KAB1437949.1"/>
    <property type="molecule type" value="Genomic_DNA"/>
</dbReference>
<evidence type="ECO:0000256" key="7">
    <source>
        <dbReference type="ARBA" id="ARBA00023125"/>
    </source>
</evidence>
<dbReference type="Gene3D" id="1.10.10.60">
    <property type="entry name" value="Homeodomain-like"/>
    <property type="match status" value="2"/>
</dbReference>
<keyword evidence="4 10" id="KW-0597">Phosphoprotein</keyword>
<dbReference type="Pfam" id="PF00072">
    <property type="entry name" value="Response_reg"/>
    <property type="match status" value="1"/>
</dbReference>
<dbReference type="RefSeq" id="WP_151144595.1">
    <property type="nucleotide sequence ID" value="NZ_WAGX01000005.1"/>
</dbReference>
<feature type="modified residue" description="4-aspartylphosphate" evidence="10">
    <location>
        <position position="57"/>
    </location>
</feature>
<sequence length="533" mass="62086">MEQLKVILVDDEMLIRKSLRMKIDAEKLGLVIIAEFSNTKKALEKLSELEPDIIITDICMPGMDGIEFSEECIHLFPQIKVIILTGYDEFNYAMRSIKIGVADYLLKPIKEEALNSSLYKIRTKIFEERSKKEERKKLEMQIKEHIPVFREKFLIEIMNRKIEDGVFREKMESYQVKLHPTDARIQIAAIEIKPVKSFLVEHSDILLYLKARELIEQFFESDEYLFFFKDELGRIIVANNNPSMPFIECLDLLQKMIITRLKCYINIGISLKKNSYQKLGAAYKEAIEALNVGSLEANNCILSYSNLGKLELEVSGEEQCIWNEIASLVQNGMVDKVDDQLLLLWELFEHDKEYGLQKAKIRIGDIYSWCLKIMVSMQIEDYYKKLSKLEGTYEKDLDLPTMYQIAKEVLLYTASEIARINEKEKGDLIEAIQKFLLQNMDNPQLNMNEVAEKFHISAGYMGRLFKRFVGKTYSEYLSEIRLEKAKELLLHSELKGYEIGTCIGIHDAHYLSIWFKKMTGFSLSEYRRGSNNE</sequence>
<evidence type="ECO:0000256" key="1">
    <source>
        <dbReference type="ARBA" id="ARBA00004496"/>
    </source>
</evidence>
<evidence type="ECO:0000256" key="8">
    <source>
        <dbReference type="ARBA" id="ARBA00023163"/>
    </source>
</evidence>
<comment type="function">
    <text evidence="9">May play the central regulatory role in sporulation. It may be an element of the effector pathway responsible for the activation of sporulation genes in response to nutritional stress. Spo0A may act in concert with spo0H (a sigma factor) to control the expression of some genes that are critical to the sporulation process.</text>
</comment>
<evidence type="ECO:0000256" key="6">
    <source>
        <dbReference type="ARBA" id="ARBA00023015"/>
    </source>
</evidence>
<reference evidence="13 14" key="2">
    <citation type="submission" date="2020-02" db="EMBL/GenBank/DDBJ databases">
        <title>Candidatus Galacturonibacter soehngenii shows hetero-acetogenic catabolism of galacturonic acid but lacks a canonical carbon monoxide dehydrogenase/acetyl-CoA synthase complex.</title>
        <authorList>
            <person name="Diender M."/>
            <person name="Stouten G.R."/>
            <person name="Petersen J.F."/>
            <person name="Nielsen P.H."/>
            <person name="Dueholm M.S."/>
            <person name="Pronk J.T."/>
            <person name="Van Loosdrecht M.C.M."/>
        </authorList>
    </citation>
    <scope>NUCLEOTIDE SEQUENCE [LARGE SCALE GENOMIC DNA]</scope>
    <source>
        <strain evidence="13">GalUA</strain>
    </source>
</reference>
<dbReference type="InterPro" id="IPR011006">
    <property type="entry name" value="CheY-like_superfamily"/>
</dbReference>
<keyword evidence="7" id="KW-0238">DNA-binding</keyword>
<protein>
    <recommendedName>
        <fullName evidence="2">Stage 0 sporulation protein A homolog</fullName>
    </recommendedName>
</protein>
<name>A0A7V7QJT6_9FIRM</name>
<dbReference type="PANTHER" id="PTHR42713">
    <property type="entry name" value="HISTIDINE KINASE-RELATED"/>
    <property type="match status" value="1"/>
</dbReference>
<evidence type="ECO:0000313" key="13">
    <source>
        <dbReference type="EMBL" id="KAB1437949.1"/>
    </source>
</evidence>
<dbReference type="Proteomes" id="UP000461768">
    <property type="component" value="Unassembled WGS sequence"/>
</dbReference>
<dbReference type="GO" id="GO:0005737">
    <property type="term" value="C:cytoplasm"/>
    <property type="evidence" value="ECO:0007669"/>
    <property type="project" value="UniProtKB-SubCell"/>
</dbReference>